<dbReference type="InterPro" id="IPR050563">
    <property type="entry name" value="4-hydroxybenzoyl-CoA_TE"/>
</dbReference>
<dbReference type="STRING" id="561720.SAMN06275492_12436"/>
<dbReference type="NCBIfam" id="TIGR00051">
    <property type="entry name" value="YbgC/FadM family acyl-CoA thioesterase"/>
    <property type="match status" value="1"/>
</dbReference>
<dbReference type="CDD" id="cd00586">
    <property type="entry name" value="4HBT"/>
    <property type="match status" value="1"/>
</dbReference>
<name>A0A1X7KBB3_9BACT</name>
<evidence type="ECO:0000313" key="5">
    <source>
        <dbReference type="Proteomes" id="UP000193355"/>
    </source>
</evidence>
<comment type="similarity">
    <text evidence="1">Belongs to the 4-hydroxybenzoyl-CoA thioesterase family.</text>
</comment>
<reference evidence="5" key="1">
    <citation type="submission" date="2017-04" db="EMBL/GenBank/DDBJ databases">
        <authorList>
            <person name="Varghese N."/>
            <person name="Submissions S."/>
        </authorList>
    </citation>
    <scope>NUCLEOTIDE SEQUENCE [LARGE SCALE GENOMIC DNA]</scope>
    <source>
        <strain evidence="5">USBA 82</strain>
    </source>
</reference>
<organism evidence="4 5">
    <name type="scientific">Dethiosulfovibrio salsuginis</name>
    <dbReference type="NCBI Taxonomy" id="561720"/>
    <lineage>
        <taxon>Bacteria</taxon>
        <taxon>Thermotogati</taxon>
        <taxon>Synergistota</taxon>
        <taxon>Synergistia</taxon>
        <taxon>Synergistales</taxon>
        <taxon>Dethiosulfovibrionaceae</taxon>
        <taxon>Dethiosulfovibrio</taxon>
    </lineage>
</organism>
<dbReference type="InterPro" id="IPR006684">
    <property type="entry name" value="YbgC/YbaW"/>
</dbReference>
<dbReference type="RefSeq" id="WP_085545052.1">
    <property type="nucleotide sequence ID" value="NZ_FXBB01000024.1"/>
</dbReference>
<keyword evidence="5" id="KW-1185">Reference proteome</keyword>
<sequence>MEENVTLFRVRYAETDQMGIAHHGNYLAWFEMGRSGLCRDWGKPYASWEDEGVFLPVVEANCRYKSPARYDEELTLKTSVEEVKAHSISFRYRLFRGDKLLAEGKTRHAFATPEGTLIRKGHPLIDWLKERSAQGPNS</sequence>
<dbReference type="GO" id="GO:0047617">
    <property type="term" value="F:fatty acyl-CoA hydrolase activity"/>
    <property type="evidence" value="ECO:0007669"/>
    <property type="project" value="TreeGrafter"/>
</dbReference>
<dbReference type="EMBL" id="FXBB01000024">
    <property type="protein sequence ID" value="SMG38174.1"/>
    <property type="molecule type" value="Genomic_DNA"/>
</dbReference>
<accession>A0A1X7KBB3</accession>
<gene>
    <name evidence="4" type="ORF">SAMN06275492_12436</name>
</gene>
<evidence type="ECO:0000313" key="4">
    <source>
        <dbReference type="EMBL" id="SMG38174.1"/>
    </source>
</evidence>
<dbReference type="PANTHER" id="PTHR31793:SF27">
    <property type="entry name" value="NOVEL THIOESTERASE SUPERFAMILY DOMAIN AND SAPOSIN A-TYPE DOMAIN CONTAINING PROTEIN (0610012H03RIK)"/>
    <property type="match status" value="1"/>
</dbReference>
<dbReference type="InterPro" id="IPR006683">
    <property type="entry name" value="Thioestr_dom"/>
</dbReference>
<evidence type="ECO:0000256" key="1">
    <source>
        <dbReference type="ARBA" id="ARBA00005953"/>
    </source>
</evidence>
<evidence type="ECO:0000256" key="2">
    <source>
        <dbReference type="ARBA" id="ARBA00022801"/>
    </source>
</evidence>
<dbReference type="PIRSF" id="PIRSF003230">
    <property type="entry name" value="YbgC"/>
    <property type="match status" value="1"/>
</dbReference>
<dbReference type="PANTHER" id="PTHR31793">
    <property type="entry name" value="4-HYDROXYBENZOYL-COA THIOESTERASE FAMILY MEMBER"/>
    <property type="match status" value="1"/>
</dbReference>
<dbReference type="Proteomes" id="UP000193355">
    <property type="component" value="Unassembled WGS sequence"/>
</dbReference>
<dbReference type="AlphaFoldDB" id="A0A1X7KBB3"/>
<dbReference type="Gene3D" id="3.10.129.10">
    <property type="entry name" value="Hotdog Thioesterase"/>
    <property type="match status" value="1"/>
</dbReference>
<evidence type="ECO:0000259" key="3">
    <source>
        <dbReference type="Pfam" id="PF03061"/>
    </source>
</evidence>
<dbReference type="OrthoDB" id="9800856at2"/>
<keyword evidence="2 4" id="KW-0378">Hydrolase</keyword>
<protein>
    <submittedName>
        <fullName evidence="4">Acyl-CoA thioester hydrolase</fullName>
    </submittedName>
</protein>
<feature type="domain" description="Thioesterase" evidence="3">
    <location>
        <begin position="18"/>
        <end position="101"/>
    </location>
</feature>
<dbReference type="Pfam" id="PF03061">
    <property type="entry name" value="4HBT"/>
    <property type="match status" value="1"/>
</dbReference>
<dbReference type="InterPro" id="IPR029069">
    <property type="entry name" value="HotDog_dom_sf"/>
</dbReference>
<proteinExistence type="inferred from homology"/>
<dbReference type="SUPFAM" id="SSF54637">
    <property type="entry name" value="Thioesterase/thiol ester dehydrase-isomerase"/>
    <property type="match status" value="1"/>
</dbReference>